<reference evidence="1 2" key="1">
    <citation type="journal article" date="1991" name="Int. J. Syst. Bacteriol.">
        <title>Description of the erythromycin-producing bacterium Arthrobacter sp. strain NRRL B-3381 as Aeromicrobium erythreum gen. nov., sp. nov.</title>
        <authorList>
            <person name="Miller E.S."/>
            <person name="Woese C.R."/>
            <person name="Brenner S."/>
        </authorList>
    </citation>
    <scope>NUCLEOTIDE SEQUENCE [LARGE SCALE GENOMIC DNA]</scope>
    <source>
        <strain evidence="1 2">AR18</strain>
    </source>
</reference>
<dbReference type="PANTHER" id="PTHR38479">
    <property type="entry name" value="LMO0824 PROTEIN"/>
    <property type="match status" value="1"/>
</dbReference>
<dbReference type="STRING" id="2041.AERYTH_06545"/>
<dbReference type="PATRIC" id="fig|2041.4.peg.1373"/>
<dbReference type="InterPro" id="IPR009351">
    <property type="entry name" value="AlkZ-like"/>
</dbReference>
<organism evidence="1 2">
    <name type="scientific">Aeromicrobium erythreum</name>
    <dbReference type="NCBI Taxonomy" id="2041"/>
    <lineage>
        <taxon>Bacteria</taxon>
        <taxon>Bacillati</taxon>
        <taxon>Actinomycetota</taxon>
        <taxon>Actinomycetes</taxon>
        <taxon>Propionibacteriales</taxon>
        <taxon>Nocardioidaceae</taxon>
        <taxon>Aeromicrobium</taxon>
    </lineage>
</organism>
<evidence type="ECO:0000313" key="1">
    <source>
        <dbReference type="EMBL" id="ALX04370.1"/>
    </source>
</evidence>
<dbReference type="Pfam" id="PF06224">
    <property type="entry name" value="AlkZ-like"/>
    <property type="match status" value="1"/>
</dbReference>
<dbReference type="EMBL" id="CP011502">
    <property type="protein sequence ID" value="ALX04370.1"/>
    <property type="molecule type" value="Genomic_DNA"/>
</dbReference>
<protein>
    <recommendedName>
        <fullName evidence="3">Winged helix DNA-binding domain-containing protein</fullName>
    </recommendedName>
</protein>
<sequence length="354" mass="37861">MHQSLAPYRLWSQRLAGTPLADATAVVRHLGAVQSQEHTTAPWSIARRCGTPPLADVLDQLDAGGVVRTHVLRTTWHHVHVDDLPRVVAATSDRVMGQLLPHVRRQGLEESALAAASEVVVDAVRDAPGCTRDDVAARLDDAGTPFGGDLLAHVVMAAELRGEVAGRRDPGGPHRYRPLDLAPSTAGVDAERAWLAATYARGHGPFTPADLAWWSSLTLTQARRAVADAGLHEVELEGRRLWSPHPQDELDDHRADVPAALLLSQFDELVSCVRDADLRTEVGAGYIATMSGAGLLVLDGRLAGHWNRSVRAGTLTVVVHTGATLSRAHRSSLHHEAAALATFHGLSDVVVSVA</sequence>
<name>A0A0U4D864_9ACTN</name>
<dbReference type="PANTHER" id="PTHR38479:SF2">
    <property type="entry name" value="WINGED HELIX DNA-BINDING DOMAIN-CONTAINING PROTEIN"/>
    <property type="match status" value="1"/>
</dbReference>
<proteinExistence type="predicted"/>
<dbReference type="AlphaFoldDB" id="A0A0U4D864"/>
<gene>
    <name evidence="1" type="ORF">AERYTH_06545</name>
</gene>
<evidence type="ECO:0008006" key="3">
    <source>
        <dbReference type="Google" id="ProtNLM"/>
    </source>
</evidence>
<evidence type="ECO:0000313" key="2">
    <source>
        <dbReference type="Proteomes" id="UP000067689"/>
    </source>
</evidence>
<dbReference type="RefSeq" id="WP_067856203.1">
    <property type="nucleotide sequence ID" value="NZ_CP011502.1"/>
</dbReference>
<accession>A0A0U4D864</accession>
<dbReference type="KEGG" id="aer:AERYTH_06545"/>
<dbReference type="Proteomes" id="UP000067689">
    <property type="component" value="Chromosome"/>
</dbReference>
<keyword evidence="2" id="KW-1185">Reference proteome</keyword>
<dbReference type="OrthoDB" id="9148135at2"/>